<evidence type="ECO:0000313" key="3">
    <source>
        <dbReference type="Proteomes" id="UP000320593"/>
    </source>
</evidence>
<accession>A0A562T202</accession>
<reference evidence="2 3" key="1">
    <citation type="submission" date="2019-07" db="EMBL/GenBank/DDBJ databases">
        <title>Genomic Encyclopedia of Archaeal and Bacterial Type Strains, Phase II (KMG-II): from individual species to whole genera.</title>
        <authorList>
            <person name="Goeker M."/>
        </authorList>
    </citation>
    <scope>NUCLEOTIDE SEQUENCE [LARGE SCALE GENOMIC DNA]</scope>
    <source>
        <strain evidence="2 3">ATCC BAA-252</strain>
    </source>
</reference>
<evidence type="ECO:0000256" key="1">
    <source>
        <dbReference type="SAM" id="SignalP"/>
    </source>
</evidence>
<comment type="caution">
    <text evidence="2">The sequence shown here is derived from an EMBL/GenBank/DDBJ whole genome shotgun (WGS) entry which is preliminary data.</text>
</comment>
<proteinExistence type="predicted"/>
<keyword evidence="1" id="KW-0732">Signal</keyword>
<dbReference type="Proteomes" id="UP000320593">
    <property type="component" value="Unassembled WGS sequence"/>
</dbReference>
<organism evidence="2 3">
    <name type="scientific">Roseibium hamelinense</name>
    <dbReference type="NCBI Taxonomy" id="150831"/>
    <lineage>
        <taxon>Bacteria</taxon>
        <taxon>Pseudomonadati</taxon>
        <taxon>Pseudomonadota</taxon>
        <taxon>Alphaproteobacteria</taxon>
        <taxon>Hyphomicrobiales</taxon>
        <taxon>Stappiaceae</taxon>
        <taxon>Roseibium</taxon>
    </lineage>
</organism>
<dbReference type="AlphaFoldDB" id="A0A562T202"/>
<evidence type="ECO:0000313" key="2">
    <source>
        <dbReference type="EMBL" id="TWI87353.1"/>
    </source>
</evidence>
<feature type="signal peptide" evidence="1">
    <location>
        <begin position="1"/>
        <end position="26"/>
    </location>
</feature>
<dbReference type="OrthoDB" id="7677242at2"/>
<dbReference type="EMBL" id="VLLF01000005">
    <property type="protein sequence ID" value="TWI87353.1"/>
    <property type="molecule type" value="Genomic_DNA"/>
</dbReference>
<dbReference type="RefSeq" id="WP_145343855.1">
    <property type="nucleotide sequence ID" value="NZ_SMLY01000082.1"/>
</dbReference>
<keyword evidence="3" id="KW-1185">Reference proteome</keyword>
<protein>
    <recommendedName>
        <fullName evidence="4">DUF3617 family protein</fullName>
    </recommendedName>
</protein>
<evidence type="ECO:0008006" key="4">
    <source>
        <dbReference type="Google" id="ProtNLM"/>
    </source>
</evidence>
<name>A0A562T202_9HYPH</name>
<sequence length="168" mass="17992">MTLAIRQLALFCLAVASVFITSPVNAAKGDRQVSLPRSSPLLEGKVLDLRFAEFAQGIWAKDHAVCDSLTRIDRAQPGEALAIFRGLFEAPGQICNVYGAEHRPSRVQRAAMNCRLDSGGSALGLVTVQKRGDAILLVQDGEGVPMAFSFCRPIPPLMEPAGQSTAQD</sequence>
<feature type="chain" id="PRO_5021776513" description="DUF3617 family protein" evidence="1">
    <location>
        <begin position="27"/>
        <end position="168"/>
    </location>
</feature>
<gene>
    <name evidence="2" type="ORF">JM93_02595</name>
</gene>